<keyword evidence="13" id="KW-1185">Reference proteome</keyword>
<dbReference type="Proteomes" id="UP000596827">
    <property type="component" value="Unassembled WGS sequence"/>
</dbReference>
<keyword evidence="6 10" id="KW-0274">FAD</keyword>
<gene>
    <name evidence="12" type="ORF">H8R02_09700</name>
</gene>
<evidence type="ECO:0000313" key="12">
    <source>
        <dbReference type="EMBL" id="MBC5764723.1"/>
    </source>
</evidence>
<evidence type="ECO:0000256" key="8">
    <source>
        <dbReference type="ARBA" id="ARBA00031306"/>
    </source>
</evidence>
<evidence type="ECO:0000256" key="7">
    <source>
        <dbReference type="ARBA" id="ARBA00022842"/>
    </source>
</evidence>
<dbReference type="EC" id="2.7.1.180" evidence="1 10"/>
<evidence type="ECO:0000256" key="5">
    <source>
        <dbReference type="ARBA" id="ARBA00022723"/>
    </source>
</evidence>
<dbReference type="EMBL" id="JACORU010000003">
    <property type="protein sequence ID" value="MBC5764723.1"/>
    <property type="molecule type" value="Genomic_DNA"/>
</dbReference>
<dbReference type="GO" id="GO:0016740">
    <property type="term" value="F:transferase activity"/>
    <property type="evidence" value="ECO:0007669"/>
    <property type="project" value="UniProtKB-UniRule"/>
</dbReference>
<name>A0A923S2G2_9BURK</name>
<evidence type="ECO:0000256" key="1">
    <source>
        <dbReference type="ARBA" id="ARBA00011955"/>
    </source>
</evidence>
<dbReference type="GO" id="GO:0046872">
    <property type="term" value="F:metal ion binding"/>
    <property type="evidence" value="ECO:0007669"/>
    <property type="project" value="UniProtKB-UniRule"/>
</dbReference>
<keyword evidence="5 10" id="KW-0479">Metal-binding</keyword>
<dbReference type="PANTHER" id="PTHR30040">
    <property type="entry name" value="THIAMINE BIOSYNTHESIS LIPOPROTEIN APBE"/>
    <property type="match status" value="1"/>
</dbReference>
<accession>A0A923S2G2</accession>
<dbReference type="InterPro" id="IPR003374">
    <property type="entry name" value="ApbE-like_sf"/>
</dbReference>
<dbReference type="RefSeq" id="WP_187081200.1">
    <property type="nucleotide sequence ID" value="NZ_JACORU010000003.1"/>
</dbReference>
<keyword evidence="4 10" id="KW-0808">Transferase</keyword>
<comment type="similarity">
    <text evidence="10">Belongs to the ApbE family.</text>
</comment>
<sequence length="302" mass="32644">MAALRSLKFDFECMASPCEIAIEGRGEKQMRCGAQAAIDEVRRIEAKFSRYLASSVVSRINERAGGEPEAVDEETASLLAFAAQLWEASDGLFDITSGVLRKAWDFRNARVPTQPQLDALLPFVGWQQVELRGREVRLPRAGMEIDFGGFGKEYAADRAAAVLLESGLQHALVNLGGDIHVLGPHADGSPWQVAVERPRPGGEGPLATLPLARGGIATSGDYERAFELDGRRYCHILDPRTGWPVTAWQSITVTAANTTTAGALSTTAMLMGEAAADWLDAQGAAWLGVRCDGSLIVRHERQ</sequence>
<evidence type="ECO:0000256" key="9">
    <source>
        <dbReference type="ARBA" id="ARBA00048540"/>
    </source>
</evidence>
<dbReference type="PANTHER" id="PTHR30040:SF2">
    <property type="entry name" value="FAD:PROTEIN FMN TRANSFERASE"/>
    <property type="match status" value="1"/>
</dbReference>
<evidence type="ECO:0000256" key="10">
    <source>
        <dbReference type="PIRNR" id="PIRNR006268"/>
    </source>
</evidence>
<dbReference type="InterPro" id="IPR024932">
    <property type="entry name" value="ApbE"/>
</dbReference>
<evidence type="ECO:0000256" key="4">
    <source>
        <dbReference type="ARBA" id="ARBA00022679"/>
    </source>
</evidence>
<protein>
    <recommendedName>
        <fullName evidence="2 10">FAD:protein FMN transferase</fullName>
        <ecNumber evidence="1 10">2.7.1.180</ecNumber>
    </recommendedName>
    <alternativeName>
        <fullName evidence="8 10">Flavin transferase</fullName>
    </alternativeName>
</protein>
<feature type="binding site" evidence="11">
    <location>
        <position position="149"/>
    </location>
    <ligand>
        <name>Mg(2+)</name>
        <dbReference type="ChEBI" id="CHEBI:18420"/>
    </ligand>
</feature>
<organism evidence="12 13">
    <name type="scientific">Ramlibacter albus</name>
    <dbReference type="NCBI Taxonomy" id="2079448"/>
    <lineage>
        <taxon>Bacteria</taxon>
        <taxon>Pseudomonadati</taxon>
        <taxon>Pseudomonadota</taxon>
        <taxon>Betaproteobacteria</taxon>
        <taxon>Burkholderiales</taxon>
        <taxon>Comamonadaceae</taxon>
        <taxon>Ramlibacter</taxon>
    </lineage>
</organism>
<feature type="binding site" evidence="11">
    <location>
        <position position="266"/>
    </location>
    <ligand>
        <name>Mg(2+)</name>
        <dbReference type="ChEBI" id="CHEBI:18420"/>
    </ligand>
</feature>
<dbReference type="Gene3D" id="3.10.520.10">
    <property type="entry name" value="ApbE-like domains"/>
    <property type="match status" value="1"/>
</dbReference>
<dbReference type="PIRSF" id="PIRSF006268">
    <property type="entry name" value="ApbE"/>
    <property type="match status" value="1"/>
</dbReference>
<evidence type="ECO:0000313" key="13">
    <source>
        <dbReference type="Proteomes" id="UP000596827"/>
    </source>
</evidence>
<keyword evidence="7 10" id="KW-0460">Magnesium</keyword>
<comment type="caution">
    <text evidence="12">The sequence shown here is derived from an EMBL/GenBank/DDBJ whole genome shotgun (WGS) entry which is preliminary data.</text>
</comment>
<reference evidence="12" key="1">
    <citation type="submission" date="2020-08" db="EMBL/GenBank/DDBJ databases">
        <title>Ramlibacter sp. GTP1 16S ribosomal RNA gene genome sequencing and assembly.</title>
        <authorList>
            <person name="Kang M."/>
        </authorList>
    </citation>
    <scope>NUCLEOTIDE SEQUENCE</scope>
    <source>
        <strain evidence="12">GTP1</strain>
    </source>
</reference>
<comment type="cofactor">
    <cofactor evidence="11">
        <name>Mg(2+)</name>
        <dbReference type="ChEBI" id="CHEBI:18420"/>
    </cofactor>
    <cofactor evidence="11">
        <name>Mn(2+)</name>
        <dbReference type="ChEBI" id="CHEBI:29035"/>
    </cofactor>
    <text evidence="11">Magnesium. Can also use manganese.</text>
</comment>
<evidence type="ECO:0000256" key="3">
    <source>
        <dbReference type="ARBA" id="ARBA00022630"/>
    </source>
</evidence>
<dbReference type="SUPFAM" id="SSF143631">
    <property type="entry name" value="ApbE-like"/>
    <property type="match status" value="1"/>
</dbReference>
<evidence type="ECO:0000256" key="2">
    <source>
        <dbReference type="ARBA" id="ARBA00016337"/>
    </source>
</evidence>
<evidence type="ECO:0000256" key="6">
    <source>
        <dbReference type="ARBA" id="ARBA00022827"/>
    </source>
</evidence>
<dbReference type="Pfam" id="PF02424">
    <property type="entry name" value="ApbE"/>
    <property type="match status" value="1"/>
</dbReference>
<evidence type="ECO:0000256" key="11">
    <source>
        <dbReference type="PIRSR" id="PIRSR006268-2"/>
    </source>
</evidence>
<dbReference type="AlphaFoldDB" id="A0A923S2G2"/>
<comment type="catalytic activity">
    <reaction evidence="9 10">
        <text>L-threonyl-[protein] + FAD = FMN-L-threonyl-[protein] + AMP + H(+)</text>
        <dbReference type="Rhea" id="RHEA:36847"/>
        <dbReference type="Rhea" id="RHEA-COMP:11060"/>
        <dbReference type="Rhea" id="RHEA-COMP:11061"/>
        <dbReference type="ChEBI" id="CHEBI:15378"/>
        <dbReference type="ChEBI" id="CHEBI:30013"/>
        <dbReference type="ChEBI" id="CHEBI:57692"/>
        <dbReference type="ChEBI" id="CHEBI:74257"/>
        <dbReference type="ChEBI" id="CHEBI:456215"/>
        <dbReference type="EC" id="2.7.1.180"/>
    </reaction>
</comment>
<keyword evidence="3 10" id="KW-0285">Flavoprotein</keyword>
<proteinExistence type="inferred from homology"/>